<protein>
    <recommendedName>
        <fullName evidence="2">UPF0102 protein A3D35_03415</fullName>
    </recommendedName>
</protein>
<dbReference type="Pfam" id="PF02021">
    <property type="entry name" value="UPF0102"/>
    <property type="match status" value="1"/>
</dbReference>
<dbReference type="HAMAP" id="MF_00048">
    <property type="entry name" value="UPF0102"/>
    <property type="match status" value="1"/>
</dbReference>
<dbReference type="InterPro" id="IPR011856">
    <property type="entry name" value="tRNA_endonuc-like_dom_sf"/>
</dbReference>
<comment type="caution">
    <text evidence="3">The sequence shown here is derived from an EMBL/GenBank/DDBJ whole genome shotgun (WGS) entry which is preliminary data.</text>
</comment>
<accession>A0A1G2I3T3</accession>
<dbReference type="Proteomes" id="UP000176421">
    <property type="component" value="Unassembled WGS sequence"/>
</dbReference>
<sequence>MDTRELGNLGEKLACEYLVEKGFNILGKNYTVPTGRQGIIWGEIDIIAKKKFKLFSKNDKIIHFVEVKTILSSLKGGFYPEDRVNYKKQKKLRQLSEIWLKNNRLKENHPYQIDVVGVTMSNNFKDSKIDYFENIVSDV</sequence>
<proteinExistence type="inferred from homology"/>
<evidence type="ECO:0000256" key="1">
    <source>
        <dbReference type="ARBA" id="ARBA00006738"/>
    </source>
</evidence>
<evidence type="ECO:0000313" key="3">
    <source>
        <dbReference type="EMBL" id="OGZ69415.1"/>
    </source>
</evidence>
<name>A0A1G2I3T3_9BACT</name>
<reference evidence="3 4" key="1">
    <citation type="journal article" date="2016" name="Nat. Commun.">
        <title>Thousands of microbial genomes shed light on interconnected biogeochemical processes in an aquifer system.</title>
        <authorList>
            <person name="Anantharaman K."/>
            <person name="Brown C.T."/>
            <person name="Hug L.A."/>
            <person name="Sharon I."/>
            <person name="Castelle C.J."/>
            <person name="Probst A.J."/>
            <person name="Thomas B.C."/>
            <person name="Singh A."/>
            <person name="Wilkins M.J."/>
            <person name="Karaoz U."/>
            <person name="Brodie E.L."/>
            <person name="Williams K.H."/>
            <person name="Hubbard S.S."/>
            <person name="Banfield J.F."/>
        </authorList>
    </citation>
    <scope>NUCLEOTIDE SEQUENCE [LARGE SCALE GENOMIC DNA]</scope>
</reference>
<dbReference type="AlphaFoldDB" id="A0A1G2I3T3"/>
<dbReference type="PANTHER" id="PTHR34039">
    <property type="entry name" value="UPF0102 PROTEIN YRAN"/>
    <property type="match status" value="1"/>
</dbReference>
<organism evidence="3 4">
    <name type="scientific">Candidatus Staskawiczbacteria bacterium RIFCSPHIGHO2_02_FULL_34_9</name>
    <dbReference type="NCBI Taxonomy" id="1802206"/>
    <lineage>
        <taxon>Bacteria</taxon>
        <taxon>Candidatus Staskawicziibacteriota</taxon>
    </lineage>
</organism>
<gene>
    <name evidence="3" type="ORF">A3D35_03415</name>
</gene>
<dbReference type="STRING" id="1802206.A3D35_03415"/>
<dbReference type="PANTHER" id="PTHR34039:SF1">
    <property type="entry name" value="UPF0102 PROTEIN YRAN"/>
    <property type="match status" value="1"/>
</dbReference>
<dbReference type="CDD" id="cd20736">
    <property type="entry name" value="PoNe_Nuclease"/>
    <property type="match status" value="1"/>
</dbReference>
<evidence type="ECO:0000256" key="2">
    <source>
        <dbReference type="HAMAP-Rule" id="MF_00048"/>
    </source>
</evidence>
<dbReference type="InterPro" id="IPR003509">
    <property type="entry name" value="UPF0102_YraN-like"/>
</dbReference>
<dbReference type="InterPro" id="IPR011335">
    <property type="entry name" value="Restrct_endonuc-II-like"/>
</dbReference>
<comment type="similarity">
    <text evidence="1 2">Belongs to the UPF0102 family.</text>
</comment>
<dbReference type="SUPFAM" id="SSF52980">
    <property type="entry name" value="Restriction endonuclease-like"/>
    <property type="match status" value="1"/>
</dbReference>
<dbReference type="EMBL" id="MHOS01000009">
    <property type="protein sequence ID" value="OGZ69415.1"/>
    <property type="molecule type" value="Genomic_DNA"/>
</dbReference>
<evidence type="ECO:0000313" key="4">
    <source>
        <dbReference type="Proteomes" id="UP000176421"/>
    </source>
</evidence>
<dbReference type="GO" id="GO:0003676">
    <property type="term" value="F:nucleic acid binding"/>
    <property type="evidence" value="ECO:0007669"/>
    <property type="project" value="InterPro"/>
</dbReference>
<dbReference type="Gene3D" id="3.40.1350.10">
    <property type="match status" value="1"/>
</dbReference>